<dbReference type="Gene3D" id="2.40.70.10">
    <property type="entry name" value="Acid Proteases"/>
    <property type="match status" value="1"/>
</dbReference>
<reference evidence="1" key="1">
    <citation type="journal article" date="2016" name="Nat. Genet.">
        <title>The genome sequences of Arachis duranensis and Arachis ipaensis, the diploid ancestors of cultivated peanut.</title>
        <authorList>
            <person name="Bertioli D.J."/>
            <person name="Cannon S.B."/>
            <person name="Froenicke L."/>
            <person name="Huang G."/>
            <person name="Farmer A.D."/>
            <person name="Cannon E.K."/>
            <person name="Liu X."/>
            <person name="Gao D."/>
            <person name="Clevenger J."/>
            <person name="Dash S."/>
            <person name="Ren L."/>
            <person name="Moretzsohn M.C."/>
            <person name="Shirasawa K."/>
            <person name="Huang W."/>
            <person name="Vidigal B."/>
            <person name="Abernathy B."/>
            <person name="Chu Y."/>
            <person name="Niederhuth C.E."/>
            <person name="Umale P."/>
            <person name="Araujo A.C."/>
            <person name="Kozik A."/>
            <person name="Kim K.D."/>
            <person name="Burow M.D."/>
            <person name="Varshney R.K."/>
            <person name="Wang X."/>
            <person name="Zhang X."/>
            <person name="Barkley N."/>
            <person name="Guimaraes P.M."/>
            <person name="Isobe S."/>
            <person name="Guo B."/>
            <person name="Liao B."/>
            <person name="Stalker H.T."/>
            <person name="Schmitz R.J."/>
            <person name="Scheffler B.E."/>
            <person name="Leal-Bertioli S.C."/>
            <person name="Xun X."/>
            <person name="Jackson S.A."/>
            <person name="Michelmore R."/>
            <person name="Ozias-Akins P."/>
        </authorList>
    </citation>
    <scope>NUCLEOTIDE SEQUENCE [LARGE SCALE GENOMIC DNA]</scope>
    <source>
        <strain evidence="1">cv. V14167</strain>
    </source>
</reference>
<dbReference type="KEGG" id="adu:107459144"/>
<dbReference type="RefSeq" id="XP_015932843.1">
    <property type="nucleotide sequence ID" value="XM_016077357.1"/>
</dbReference>
<name>A0A6P4B2J0_ARADU</name>
<sequence length="143" mass="16120">MPDPRSFQIPCTIKNITFDKALCDIGSSINLKPFSVMKKLQIQEAQSTRISLQMVDKFLRHAHVLVKNVLVKVGELFLPADFVVLDLGEDANDSIMLGRPFLATGRALIDIERGELVLWLREDYLVFKIFKPSPLSREGGTCM</sequence>
<reference evidence="2" key="2">
    <citation type="submission" date="2025-08" db="UniProtKB">
        <authorList>
            <consortium name="RefSeq"/>
        </authorList>
    </citation>
    <scope>IDENTIFICATION</scope>
    <source>
        <tissue evidence="2">Whole plant</tissue>
    </source>
</reference>
<keyword evidence="1" id="KW-1185">Reference proteome</keyword>
<dbReference type="PANTHER" id="PTHR33067:SF9">
    <property type="entry name" value="RNA-DIRECTED DNA POLYMERASE"/>
    <property type="match status" value="1"/>
</dbReference>
<evidence type="ECO:0000313" key="2">
    <source>
        <dbReference type="RefSeq" id="XP_015932843.1"/>
    </source>
</evidence>
<dbReference type="PANTHER" id="PTHR33067">
    <property type="entry name" value="RNA-DIRECTED DNA POLYMERASE-RELATED"/>
    <property type="match status" value="1"/>
</dbReference>
<evidence type="ECO:0000313" key="1">
    <source>
        <dbReference type="Proteomes" id="UP000515211"/>
    </source>
</evidence>
<accession>A0A6P4B2J0</accession>
<protein>
    <submittedName>
        <fullName evidence="2">Uncharacterized protein LOC107459144</fullName>
    </submittedName>
</protein>
<dbReference type="AlphaFoldDB" id="A0A6P4B2J0"/>
<gene>
    <name evidence="2" type="primary">LOC107459144</name>
</gene>
<dbReference type="Proteomes" id="UP000515211">
    <property type="component" value="Chromosome 7"/>
</dbReference>
<dbReference type="InterPro" id="IPR021109">
    <property type="entry name" value="Peptidase_aspartic_dom_sf"/>
</dbReference>
<proteinExistence type="predicted"/>
<dbReference type="GeneID" id="107459144"/>
<organism evidence="1 2">
    <name type="scientific">Arachis duranensis</name>
    <name type="common">Wild peanut</name>
    <dbReference type="NCBI Taxonomy" id="130453"/>
    <lineage>
        <taxon>Eukaryota</taxon>
        <taxon>Viridiplantae</taxon>
        <taxon>Streptophyta</taxon>
        <taxon>Embryophyta</taxon>
        <taxon>Tracheophyta</taxon>
        <taxon>Spermatophyta</taxon>
        <taxon>Magnoliopsida</taxon>
        <taxon>eudicotyledons</taxon>
        <taxon>Gunneridae</taxon>
        <taxon>Pentapetalae</taxon>
        <taxon>rosids</taxon>
        <taxon>fabids</taxon>
        <taxon>Fabales</taxon>
        <taxon>Fabaceae</taxon>
        <taxon>Papilionoideae</taxon>
        <taxon>50 kb inversion clade</taxon>
        <taxon>dalbergioids sensu lato</taxon>
        <taxon>Dalbergieae</taxon>
        <taxon>Pterocarpus clade</taxon>
        <taxon>Arachis</taxon>
    </lineage>
</organism>